<dbReference type="CDD" id="cd00054">
    <property type="entry name" value="EGF_CA"/>
    <property type="match status" value="2"/>
</dbReference>
<dbReference type="EMBL" id="CAJPIN010004764">
    <property type="protein sequence ID" value="CAG2057038.1"/>
    <property type="molecule type" value="Genomic_DNA"/>
</dbReference>
<evidence type="ECO:0000256" key="4">
    <source>
        <dbReference type="ARBA" id="ARBA00023157"/>
    </source>
</evidence>
<evidence type="ECO:0000256" key="1">
    <source>
        <dbReference type="ARBA" id="ARBA00022536"/>
    </source>
</evidence>
<evidence type="ECO:0000313" key="8">
    <source>
        <dbReference type="Proteomes" id="UP001153148"/>
    </source>
</evidence>
<sequence>MYVGEYCQHLNPCHTGPGPRCQNGGSCHVRSSATSSPSFWCTCPIGYSASLCEIPVANSCDSDPCLNGGTCALISLDKYTCTCSPGYTGQHCELQDHCASNPCRNGADCTSSGDSYKCKCSPGFIGPTCSEDIVECRSAPCVHGRCFNTHGSYK</sequence>
<dbReference type="PANTHER" id="PTHR12916:SF4">
    <property type="entry name" value="UNINFLATABLE, ISOFORM C"/>
    <property type="match status" value="1"/>
</dbReference>
<evidence type="ECO:0000256" key="2">
    <source>
        <dbReference type="ARBA" id="ARBA00022729"/>
    </source>
</evidence>
<accession>A0ABN7NQY5</accession>
<dbReference type="SMART" id="SM00179">
    <property type="entry name" value="EGF_CA"/>
    <property type="match status" value="2"/>
</dbReference>
<proteinExistence type="predicted"/>
<evidence type="ECO:0000259" key="6">
    <source>
        <dbReference type="PROSITE" id="PS50026"/>
    </source>
</evidence>
<dbReference type="PROSITE" id="PS50026">
    <property type="entry name" value="EGF_3"/>
    <property type="match status" value="3"/>
</dbReference>
<evidence type="ECO:0000313" key="7">
    <source>
        <dbReference type="EMBL" id="CAG2057038.1"/>
    </source>
</evidence>
<dbReference type="PROSITE" id="PS00022">
    <property type="entry name" value="EGF_1"/>
    <property type="match status" value="2"/>
</dbReference>
<keyword evidence="1 5" id="KW-0245">EGF-like domain</keyword>
<dbReference type="SMART" id="SM00181">
    <property type="entry name" value="EGF"/>
    <property type="match status" value="3"/>
</dbReference>
<name>A0ABN7NQY5_TIMPD</name>
<dbReference type="PRINTS" id="PR00010">
    <property type="entry name" value="EGFBLOOD"/>
</dbReference>
<feature type="domain" description="EGF-like" evidence="6">
    <location>
        <begin position="94"/>
        <end position="130"/>
    </location>
</feature>
<evidence type="ECO:0000256" key="5">
    <source>
        <dbReference type="PROSITE-ProRule" id="PRU00076"/>
    </source>
</evidence>
<dbReference type="InterPro" id="IPR001881">
    <property type="entry name" value="EGF-like_Ca-bd_dom"/>
</dbReference>
<dbReference type="InterPro" id="IPR000742">
    <property type="entry name" value="EGF"/>
</dbReference>
<dbReference type="Proteomes" id="UP001153148">
    <property type="component" value="Unassembled WGS sequence"/>
</dbReference>
<feature type="domain" description="EGF-like" evidence="6">
    <location>
        <begin position="9"/>
        <end position="53"/>
    </location>
</feature>
<dbReference type="PANTHER" id="PTHR12916">
    <property type="entry name" value="CYTOCHROME C OXIDASE POLYPEPTIDE VIC-2"/>
    <property type="match status" value="1"/>
</dbReference>
<dbReference type="PROSITE" id="PS01186">
    <property type="entry name" value="EGF_2"/>
    <property type="match status" value="3"/>
</dbReference>
<dbReference type="Gene3D" id="2.10.25.10">
    <property type="entry name" value="Laminin"/>
    <property type="match status" value="4"/>
</dbReference>
<feature type="domain" description="EGF-like" evidence="6">
    <location>
        <begin position="56"/>
        <end position="93"/>
    </location>
</feature>
<comment type="caution">
    <text evidence="5">Lacks conserved residue(s) required for the propagation of feature annotation.</text>
</comment>
<comment type="caution">
    <text evidence="7">The sequence shown here is derived from an EMBL/GenBank/DDBJ whole genome shotgun (WGS) entry which is preliminary data.</text>
</comment>
<protein>
    <recommendedName>
        <fullName evidence="6">EGF-like domain-containing protein</fullName>
    </recommendedName>
</protein>
<feature type="disulfide bond" evidence="5">
    <location>
        <begin position="83"/>
        <end position="92"/>
    </location>
</feature>
<keyword evidence="8" id="KW-1185">Reference proteome</keyword>
<dbReference type="Pfam" id="PF00008">
    <property type="entry name" value="EGF"/>
    <property type="match status" value="3"/>
</dbReference>
<feature type="disulfide bond" evidence="5">
    <location>
        <begin position="43"/>
        <end position="52"/>
    </location>
</feature>
<evidence type="ECO:0000256" key="3">
    <source>
        <dbReference type="ARBA" id="ARBA00022737"/>
    </source>
</evidence>
<organism evidence="7 8">
    <name type="scientific">Timema podura</name>
    <name type="common">Walking stick</name>
    <dbReference type="NCBI Taxonomy" id="61482"/>
    <lineage>
        <taxon>Eukaryota</taxon>
        <taxon>Metazoa</taxon>
        <taxon>Ecdysozoa</taxon>
        <taxon>Arthropoda</taxon>
        <taxon>Hexapoda</taxon>
        <taxon>Insecta</taxon>
        <taxon>Pterygota</taxon>
        <taxon>Neoptera</taxon>
        <taxon>Polyneoptera</taxon>
        <taxon>Phasmatodea</taxon>
        <taxon>Timematodea</taxon>
        <taxon>Timematoidea</taxon>
        <taxon>Timematidae</taxon>
        <taxon>Timema</taxon>
    </lineage>
</organism>
<dbReference type="SUPFAM" id="SSF57196">
    <property type="entry name" value="EGF/Laminin"/>
    <property type="match status" value="3"/>
</dbReference>
<gene>
    <name evidence="7" type="ORF">TPAB3V08_LOCUS4020</name>
</gene>
<reference evidence="7" key="1">
    <citation type="submission" date="2021-03" db="EMBL/GenBank/DDBJ databases">
        <authorList>
            <person name="Tran Van P."/>
        </authorList>
    </citation>
    <scope>NUCLEOTIDE SEQUENCE</scope>
</reference>
<keyword evidence="3" id="KW-0677">Repeat</keyword>
<keyword evidence="4 5" id="KW-1015">Disulfide bond</keyword>
<feature type="disulfide bond" evidence="5">
    <location>
        <begin position="120"/>
        <end position="129"/>
    </location>
</feature>
<keyword evidence="2" id="KW-0732">Signal</keyword>